<dbReference type="GO" id="GO:0051225">
    <property type="term" value="P:spindle assembly"/>
    <property type="evidence" value="ECO:0007669"/>
    <property type="project" value="InterPro"/>
</dbReference>
<dbReference type="GO" id="GO:0031023">
    <property type="term" value="P:microtubule organizing center organization"/>
    <property type="evidence" value="ECO:0007669"/>
    <property type="project" value="TreeGrafter"/>
</dbReference>
<keyword evidence="2" id="KW-1185">Reference proteome</keyword>
<dbReference type="GO" id="GO:0005815">
    <property type="term" value="C:microtubule organizing center"/>
    <property type="evidence" value="ECO:0007669"/>
    <property type="project" value="TreeGrafter"/>
</dbReference>
<name>A0A498JWV5_MALDO</name>
<dbReference type="GO" id="GO:0070652">
    <property type="term" value="C:HAUS complex"/>
    <property type="evidence" value="ECO:0007669"/>
    <property type="project" value="InterPro"/>
</dbReference>
<organism evidence="1 2">
    <name type="scientific">Malus domestica</name>
    <name type="common">Apple</name>
    <name type="synonym">Pyrus malus</name>
    <dbReference type="NCBI Taxonomy" id="3750"/>
    <lineage>
        <taxon>Eukaryota</taxon>
        <taxon>Viridiplantae</taxon>
        <taxon>Streptophyta</taxon>
        <taxon>Embryophyta</taxon>
        <taxon>Tracheophyta</taxon>
        <taxon>Spermatophyta</taxon>
        <taxon>Magnoliopsida</taxon>
        <taxon>eudicotyledons</taxon>
        <taxon>Gunneridae</taxon>
        <taxon>Pentapetalae</taxon>
        <taxon>rosids</taxon>
        <taxon>fabids</taxon>
        <taxon>Rosales</taxon>
        <taxon>Rosaceae</taxon>
        <taxon>Amygdaloideae</taxon>
        <taxon>Maleae</taxon>
        <taxon>Malus</taxon>
    </lineage>
</organism>
<dbReference type="EMBL" id="RDQH01000331">
    <property type="protein sequence ID" value="RXH97972.1"/>
    <property type="molecule type" value="Genomic_DNA"/>
</dbReference>
<gene>
    <name evidence="1" type="ORF">DVH24_010297</name>
</gene>
<dbReference type="PANTHER" id="PTHR19378">
    <property type="entry name" value="GOLGIN- RELATED"/>
    <property type="match status" value="1"/>
</dbReference>
<sequence>MNLCLIAFSFCGKTSNLCTLIQSLQQLLFASSTTAQPILTPRPLMKDLDEMEKINAKLSAAIVKHHAKEIGLQRGVFVEFFCNPDRLRSQVRELTARVRALQVKSK</sequence>
<dbReference type="Proteomes" id="UP000290289">
    <property type="component" value="Chromosome 5"/>
</dbReference>
<proteinExistence type="predicted"/>
<evidence type="ECO:0000313" key="2">
    <source>
        <dbReference type="Proteomes" id="UP000290289"/>
    </source>
</evidence>
<reference evidence="1 2" key="1">
    <citation type="submission" date="2018-10" db="EMBL/GenBank/DDBJ databases">
        <title>A high-quality apple genome assembly.</title>
        <authorList>
            <person name="Hu J."/>
        </authorList>
    </citation>
    <scope>NUCLEOTIDE SEQUENCE [LARGE SCALE GENOMIC DNA]</scope>
    <source>
        <strain evidence="2">cv. HFTH1</strain>
        <tissue evidence="1">Young leaf</tissue>
    </source>
</reference>
<dbReference type="PANTHER" id="PTHR19378:SF0">
    <property type="entry name" value="HAUS AUGMIN-LIKE COMPLEX SUBUNIT 3"/>
    <property type="match status" value="1"/>
</dbReference>
<protein>
    <submittedName>
        <fullName evidence="1">Uncharacterized protein</fullName>
    </submittedName>
</protein>
<comment type="caution">
    <text evidence="1">The sequence shown here is derived from an EMBL/GenBank/DDBJ whole genome shotgun (WGS) entry which is preliminary data.</text>
</comment>
<dbReference type="AlphaFoldDB" id="A0A498JWV5"/>
<evidence type="ECO:0000313" key="1">
    <source>
        <dbReference type="EMBL" id="RXH97972.1"/>
    </source>
</evidence>
<dbReference type="InterPro" id="IPR026206">
    <property type="entry name" value="HAUS3"/>
</dbReference>
<accession>A0A498JWV5</accession>
<dbReference type="GO" id="GO:0072686">
    <property type="term" value="C:mitotic spindle"/>
    <property type="evidence" value="ECO:0007669"/>
    <property type="project" value="TreeGrafter"/>
</dbReference>
<dbReference type="STRING" id="3750.A0A498JWV5"/>